<evidence type="ECO:0000313" key="2">
    <source>
        <dbReference type="EMBL" id="MBX13549.1"/>
    </source>
</evidence>
<dbReference type="AlphaFoldDB" id="A0A2P2L6E5"/>
<feature type="signal peptide" evidence="1">
    <location>
        <begin position="1"/>
        <end position="19"/>
    </location>
</feature>
<keyword evidence="1" id="KW-0732">Signal</keyword>
<reference evidence="2" key="1">
    <citation type="submission" date="2018-02" db="EMBL/GenBank/DDBJ databases">
        <title>Rhizophora mucronata_Transcriptome.</title>
        <authorList>
            <person name="Meera S.P."/>
            <person name="Sreeshan A."/>
            <person name="Augustine A."/>
        </authorList>
    </citation>
    <scope>NUCLEOTIDE SEQUENCE</scope>
    <source>
        <tissue evidence="2">Leaf</tissue>
    </source>
</reference>
<evidence type="ECO:0000256" key="1">
    <source>
        <dbReference type="SAM" id="SignalP"/>
    </source>
</evidence>
<dbReference type="EMBL" id="GGEC01033065">
    <property type="protein sequence ID" value="MBX13549.1"/>
    <property type="molecule type" value="Transcribed_RNA"/>
</dbReference>
<name>A0A2P2L6E5_RHIMU</name>
<accession>A0A2P2L6E5</accession>
<proteinExistence type="predicted"/>
<feature type="chain" id="PRO_5015139815" evidence="1">
    <location>
        <begin position="20"/>
        <end position="75"/>
    </location>
</feature>
<organism evidence="2">
    <name type="scientific">Rhizophora mucronata</name>
    <name type="common">Asiatic mangrove</name>
    <dbReference type="NCBI Taxonomy" id="61149"/>
    <lineage>
        <taxon>Eukaryota</taxon>
        <taxon>Viridiplantae</taxon>
        <taxon>Streptophyta</taxon>
        <taxon>Embryophyta</taxon>
        <taxon>Tracheophyta</taxon>
        <taxon>Spermatophyta</taxon>
        <taxon>Magnoliopsida</taxon>
        <taxon>eudicotyledons</taxon>
        <taxon>Gunneridae</taxon>
        <taxon>Pentapetalae</taxon>
        <taxon>rosids</taxon>
        <taxon>fabids</taxon>
        <taxon>Malpighiales</taxon>
        <taxon>Rhizophoraceae</taxon>
        <taxon>Rhizophora</taxon>
    </lineage>
</organism>
<sequence>MAFNPLGLFLELFFSLTSYLSWHISVNHAPGLTNCHQQQPQEKLEERENYNSLNWEKRLQIPNVGIRSTSPIFTP</sequence>
<protein>
    <submittedName>
        <fullName evidence="2">Uncharacterized protein LOC105632624 isoform X2</fullName>
    </submittedName>
</protein>